<dbReference type="OrthoDB" id="683406at2759"/>
<gene>
    <name evidence="1" type="ORF">C2845_PM07G12840</name>
</gene>
<protein>
    <submittedName>
        <fullName evidence="1">Uncharacterized protein</fullName>
    </submittedName>
</protein>
<evidence type="ECO:0000313" key="1">
    <source>
        <dbReference type="EMBL" id="RLN23562.1"/>
    </source>
</evidence>
<proteinExistence type="predicted"/>
<name>A0A3L6SLP7_PANMI</name>
<keyword evidence="2" id="KW-1185">Reference proteome</keyword>
<dbReference type="PANTHER" id="PTHR33120:SF53">
    <property type="entry name" value="OS03G0697833 PROTEIN"/>
    <property type="match status" value="1"/>
</dbReference>
<sequence>MSQTRTVWLILEDRSYFGRSFSFASRATKTALKCAAMDVCHPKPRALVNRSYLFASRKEQVSRLLAAEGGSLSCTAVEDICGLLTKRRRKLRGLAGVTLPQFHLELTRPPPFVPTKSLQSILLNRVYGLYLDALARLPAANLQRRYHPAWRRSSIAATAAALFVAGRGDQQER</sequence>
<dbReference type="Proteomes" id="UP000275267">
    <property type="component" value="Unassembled WGS sequence"/>
</dbReference>
<evidence type="ECO:0000313" key="2">
    <source>
        <dbReference type="Proteomes" id="UP000275267"/>
    </source>
</evidence>
<dbReference type="AlphaFoldDB" id="A0A3L6SLP7"/>
<accession>A0A3L6SLP7</accession>
<organism evidence="1 2">
    <name type="scientific">Panicum miliaceum</name>
    <name type="common">Proso millet</name>
    <name type="synonym">Broomcorn millet</name>
    <dbReference type="NCBI Taxonomy" id="4540"/>
    <lineage>
        <taxon>Eukaryota</taxon>
        <taxon>Viridiplantae</taxon>
        <taxon>Streptophyta</taxon>
        <taxon>Embryophyta</taxon>
        <taxon>Tracheophyta</taxon>
        <taxon>Spermatophyta</taxon>
        <taxon>Magnoliopsida</taxon>
        <taxon>Liliopsida</taxon>
        <taxon>Poales</taxon>
        <taxon>Poaceae</taxon>
        <taxon>PACMAD clade</taxon>
        <taxon>Panicoideae</taxon>
        <taxon>Panicodae</taxon>
        <taxon>Paniceae</taxon>
        <taxon>Panicinae</taxon>
        <taxon>Panicum</taxon>
        <taxon>Panicum sect. Panicum</taxon>
    </lineage>
</organism>
<reference evidence="2" key="1">
    <citation type="journal article" date="2019" name="Nat. Commun.">
        <title>The genome of broomcorn millet.</title>
        <authorList>
            <person name="Zou C."/>
            <person name="Miki D."/>
            <person name="Li D."/>
            <person name="Tang Q."/>
            <person name="Xiao L."/>
            <person name="Rajput S."/>
            <person name="Deng P."/>
            <person name="Jia W."/>
            <person name="Huang R."/>
            <person name="Zhang M."/>
            <person name="Sun Y."/>
            <person name="Hu J."/>
            <person name="Fu X."/>
            <person name="Schnable P.S."/>
            <person name="Li F."/>
            <person name="Zhang H."/>
            <person name="Feng B."/>
            <person name="Zhu X."/>
            <person name="Liu R."/>
            <person name="Schnable J.C."/>
            <person name="Zhu J.-K."/>
            <person name="Zhang H."/>
        </authorList>
    </citation>
    <scope>NUCLEOTIDE SEQUENCE [LARGE SCALE GENOMIC DNA]</scope>
</reference>
<dbReference type="PANTHER" id="PTHR33120">
    <property type="entry name" value="EXPRESSED PROTEIN-RELATED"/>
    <property type="match status" value="1"/>
</dbReference>
<comment type="caution">
    <text evidence="1">The sequence shown here is derived from an EMBL/GenBank/DDBJ whole genome shotgun (WGS) entry which is preliminary data.</text>
</comment>
<dbReference type="EMBL" id="PQIB02000004">
    <property type="protein sequence ID" value="RLN23562.1"/>
    <property type="molecule type" value="Genomic_DNA"/>
</dbReference>